<comment type="caution">
    <text evidence="1">The sequence shown here is derived from an EMBL/GenBank/DDBJ whole genome shotgun (WGS) entry which is preliminary data.</text>
</comment>
<evidence type="ECO:0000313" key="1">
    <source>
        <dbReference type="EMBL" id="KAF9065807.1"/>
    </source>
</evidence>
<organism evidence="1 2">
    <name type="scientific">Rhodocollybia butyracea</name>
    <dbReference type="NCBI Taxonomy" id="206335"/>
    <lineage>
        <taxon>Eukaryota</taxon>
        <taxon>Fungi</taxon>
        <taxon>Dikarya</taxon>
        <taxon>Basidiomycota</taxon>
        <taxon>Agaricomycotina</taxon>
        <taxon>Agaricomycetes</taxon>
        <taxon>Agaricomycetidae</taxon>
        <taxon>Agaricales</taxon>
        <taxon>Marasmiineae</taxon>
        <taxon>Omphalotaceae</taxon>
        <taxon>Rhodocollybia</taxon>
    </lineage>
</organism>
<accession>A0A9P5U4L9</accession>
<dbReference type="OrthoDB" id="5354526at2759"/>
<protein>
    <submittedName>
        <fullName evidence="1">Uncharacterized protein</fullName>
    </submittedName>
</protein>
<reference evidence="1" key="1">
    <citation type="submission" date="2020-11" db="EMBL/GenBank/DDBJ databases">
        <authorList>
            <consortium name="DOE Joint Genome Institute"/>
            <person name="Ahrendt S."/>
            <person name="Riley R."/>
            <person name="Andreopoulos W."/>
            <person name="Labutti K."/>
            <person name="Pangilinan J."/>
            <person name="Ruiz-Duenas F.J."/>
            <person name="Barrasa J.M."/>
            <person name="Sanchez-Garcia M."/>
            <person name="Camarero S."/>
            <person name="Miyauchi S."/>
            <person name="Serrano A."/>
            <person name="Linde D."/>
            <person name="Babiker R."/>
            <person name="Drula E."/>
            <person name="Ayuso-Fernandez I."/>
            <person name="Pacheco R."/>
            <person name="Padilla G."/>
            <person name="Ferreira P."/>
            <person name="Barriuso J."/>
            <person name="Kellner H."/>
            <person name="Castanera R."/>
            <person name="Alfaro M."/>
            <person name="Ramirez L."/>
            <person name="Pisabarro A.G."/>
            <person name="Kuo A."/>
            <person name="Tritt A."/>
            <person name="Lipzen A."/>
            <person name="He G."/>
            <person name="Yan M."/>
            <person name="Ng V."/>
            <person name="Cullen D."/>
            <person name="Martin F."/>
            <person name="Rosso M.-N."/>
            <person name="Henrissat B."/>
            <person name="Hibbett D."/>
            <person name="Martinez A.T."/>
            <person name="Grigoriev I.V."/>
        </authorList>
    </citation>
    <scope>NUCLEOTIDE SEQUENCE</scope>
    <source>
        <strain evidence="1">AH 40177</strain>
    </source>
</reference>
<dbReference type="AlphaFoldDB" id="A0A9P5U4L9"/>
<evidence type="ECO:0000313" key="2">
    <source>
        <dbReference type="Proteomes" id="UP000772434"/>
    </source>
</evidence>
<dbReference type="EMBL" id="JADNRY010000097">
    <property type="protein sequence ID" value="KAF9065807.1"/>
    <property type="molecule type" value="Genomic_DNA"/>
</dbReference>
<sequence>MSRWYPKTTFPPSDAATIPRNPIRDLSHFFSNLPLWNWNWNYMGLENMAEVPSSSSLPEKHPAFKDLHQLLLSFVNFHQLAFGLFGELAPTIRSLSFKQWFFISTSAPSSMFDPSAQSLQAQLPLHAGDYLLPAALPDFIFPFTLTTPMSSVREDNDVSSF</sequence>
<dbReference type="Proteomes" id="UP000772434">
    <property type="component" value="Unassembled WGS sequence"/>
</dbReference>
<proteinExistence type="predicted"/>
<gene>
    <name evidence="1" type="ORF">BDP27DRAFT_1424431</name>
</gene>
<keyword evidence="2" id="KW-1185">Reference proteome</keyword>
<name>A0A9P5U4L9_9AGAR</name>